<protein>
    <submittedName>
        <fullName evidence="5">Response regulator transcription factor</fullName>
    </submittedName>
</protein>
<dbReference type="InterPro" id="IPR036388">
    <property type="entry name" value="WH-like_DNA-bd_sf"/>
</dbReference>
<keyword evidence="3" id="KW-0804">Transcription</keyword>
<keyword evidence="2" id="KW-0238">DNA-binding</keyword>
<reference evidence="6" key="1">
    <citation type="journal article" date="2019" name="Int. J. Syst. Evol. Microbiol.">
        <title>The Global Catalogue of Microorganisms (GCM) 10K type strain sequencing project: providing services to taxonomists for standard genome sequencing and annotation.</title>
        <authorList>
            <consortium name="The Broad Institute Genomics Platform"/>
            <consortium name="The Broad Institute Genome Sequencing Center for Infectious Disease"/>
            <person name="Wu L."/>
            <person name="Ma J."/>
        </authorList>
    </citation>
    <scope>NUCLEOTIDE SEQUENCE [LARGE SCALE GENOMIC DNA]</scope>
    <source>
        <strain evidence="6">JCM 4816</strain>
    </source>
</reference>
<dbReference type="SUPFAM" id="SSF46894">
    <property type="entry name" value="C-terminal effector domain of the bipartite response regulators"/>
    <property type="match status" value="1"/>
</dbReference>
<dbReference type="PROSITE" id="PS50043">
    <property type="entry name" value="HTH_LUXR_2"/>
    <property type="match status" value="1"/>
</dbReference>
<evidence type="ECO:0000313" key="5">
    <source>
        <dbReference type="EMBL" id="MFC5911257.1"/>
    </source>
</evidence>
<dbReference type="PANTHER" id="PTHR44688:SF16">
    <property type="entry name" value="DNA-BINDING TRANSCRIPTIONAL ACTIVATOR DEVR_DOSR"/>
    <property type="match status" value="1"/>
</dbReference>
<evidence type="ECO:0000313" key="6">
    <source>
        <dbReference type="Proteomes" id="UP001596174"/>
    </source>
</evidence>
<keyword evidence="1" id="KW-0805">Transcription regulation</keyword>
<dbReference type="EMBL" id="JBHSQJ010000152">
    <property type="protein sequence ID" value="MFC5911257.1"/>
    <property type="molecule type" value="Genomic_DNA"/>
</dbReference>
<dbReference type="CDD" id="cd06170">
    <property type="entry name" value="LuxR_C_like"/>
    <property type="match status" value="1"/>
</dbReference>
<dbReference type="Gene3D" id="1.10.10.10">
    <property type="entry name" value="Winged helix-like DNA-binding domain superfamily/Winged helix DNA-binding domain"/>
    <property type="match status" value="1"/>
</dbReference>
<proteinExistence type="predicted"/>
<feature type="non-terminal residue" evidence="5">
    <location>
        <position position="1"/>
    </location>
</feature>
<keyword evidence="6" id="KW-1185">Reference proteome</keyword>
<dbReference type="Proteomes" id="UP001596174">
    <property type="component" value="Unassembled WGS sequence"/>
</dbReference>
<dbReference type="Pfam" id="PF00196">
    <property type="entry name" value="GerE"/>
    <property type="match status" value="1"/>
</dbReference>
<organism evidence="5 6">
    <name type="scientific">Streptacidiphilus monticola</name>
    <dbReference type="NCBI Taxonomy" id="2161674"/>
    <lineage>
        <taxon>Bacteria</taxon>
        <taxon>Bacillati</taxon>
        <taxon>Actinomycetota</taxon>
        <taxon>Actinomycetes</taxon>
        <taxon>Kitasatosporales</taxon>
        <taxon>Streptomycetaceae</taxon>
        <taxon>Streptacidiphilus</taxon>
    </lineage>
</organism>
<dbReference type="InterPro" id="IPR016032">
    <property type="entry name" value="Sig_transdc_resp-reg_C-effctor"/>
</dbReference>
<dbReference type="RefSeq" id="WP_380589895.1">
    <property type="nucleotide sequence ID" value="NZ_JBHSQJ010000152.1"/>
</dbReference>
<accession>A0ABW1GCA8</accession>
<feature type="domain" description="HTH luxR-type" evidence="4">
    <location>
        <begin position="467"/>
        <end position="532"/>
    </location>
</feature>
<name>A0ABW1GCA8_9ACTN</name>
<dbReference type="PRINTS" id="PR00038">
    <property type="entry name" value="HTHLUXR"/>
</dbReference>
<comment type="caution">
    <text evidence="5">The sequence shown here is derived from an EMBL/GenBank/DDBJ whole genome shotgun (WGS) entry which is preliminary data.</text>
</comment>
<sequence length="539" mass="58911">DLADAAERMLARGGAAEAAAAFRRAAELSPKAEHRAARLNRSAFAASKGGLIDSADQALRPGSVDSLAGATAAAFVLLYRDGDINGVFRTLVPALEQAAAHPDPAADPGAFDDAFYMLLNCAVWAGQEELWPSVRTWLDHVSPTARMCFDAVADPARTAHGVRQRLDRETAELRPDSPCWRIDWLIYTSLYIDCYGFYDGAWRTQLGSAFDSNRFTQLARSHDAFLRGEWDRAKAVAEEGARACSEQDNQFSQALFTYVTAAVAAGRGDEETLGRCNEAILSWAGPRRLNLLLATVQETRARAAVGRGDFEEAYQQAAALTPPGRFPAHFPHLQRVFLDLVESAMRTGREPEARAHVDAARRTRMGEISPHHRLLLESAAALVAPDAEAGPVFEAALALPDASSWGWEYARLQLLYGEWLRRRREHTAARRHLSAAAETFDRLGAAVWAQRARQELRAAGVAVRVPSGTALVTMSAQERRIAELAATGLSNKEIGQQLNISPRTAGAHLYRVFPKLGVTTRAALRDALRDLEDDTHLVS</sequence>
<evidence type="ECO:0000256" key="1">
    <source>
        <dbReference type="ARBA" id="ARBA00023015"/>
    </source>
</evidence>
<dbReference type="SMART" id="SM00421">
    <property type="entry name" value="HTH_LUXR"/>
    <property type="match status" value="1"/>
</dbReference>
<dbReference type="PANTHER" id="PTHR44688">
    <property type="entry name" value="DNA-BINDING TRANSCRIPTIONAL ACTIVATOR DEVR_DOSR"/>
    <property type="match status" value="1"/>
</dbReference>
<dbReference type="InterPro" id="IPR000792">
    <property type="entry name" value="Tscrpt_reg_LuxR_C"/>
</dbReference>
<gene>
    <name evidence="5" type="ORF">ACFP3V_29135</name>
</gene>
<evidence type="ECO:0000256" key="3">
    <source>
        <dbReference type="ARBA" id="ARBA00023163"/>
    </source>
</evidence>
<evidence type="ECO:0000259" key="4">
    <source>
        <dbReference type="PROSITE" id="PS50043"/>
    </source>
</evidence>
<evidence type="ECO:0000256" key="2">
    <source>
        <dbReference type="ARBA" id="ARBA00023125"/>
    </source>
</evidence>